<feature type="region of interest" description="Disordered" evidence="1">
    <location>
        <begin position="1"/>
        <end position="99"/>
    </location>
</feature>
<feature type="compositionally biased region" description="Basic and acidic residues" evidence="1">
    <location>
        <begin position="22"/>
        <end position="31"/>
    </location>
</feature>
<evidence type="ECO:0000313" key="2">
    <source>
        <dbReference type="EMBL" id="KAF4710229.1"/>
    </source>
</evidence>
<protein>
    <submittedName>
        <fullName evidence="2">Uncharacterized protein</fullName>
    </submittedName>
</protein>
<comment type="caution">
    <text evidence="2">The sequence shown here is derived from an EMBL/GenBank/DDBJ whole genome shotgun (WGS) entry which is preliminary data.</text>
</comment>
<keyword evidence="3" id="KW-1185">Reference proteome</keyword>
<dbReference type="AlphaFoldDB" id="A0A7J6QNS2"/>
<feature type="compositionally biased region" description="Basic and acidic residues" evidence="1">
    <location>
        <begin position="45"/>
        <end position="63"/>
    </location>
</feature>
<feature type="non-terminal residue" evidence="2">
    <location>
        <position position="1"/>
    </location>
</feature>
<dbReference type="Proteomes" id="UP000553632">
    <property type="component" value="Unassembled WGS sequence"/>
</dbReference>
<sequence>MPRLRKAGFANTLHPPASADHGSGREGHDRPAIVVTPSPAFHPRHVPDVPRSRRESSLEEPSPKRQRLTSVDEDELYDSSIPLLPPATLVAGDSSTNHWDEPDYDDDEFEMEDTLANRVLLSVMGSRAFRSSMPPHGSSSSSSSGRHLGMLDVALVPTTGSGSGIFVIDVHTGAIVRQMK</sequence>
<gene>
    <name evidence="2" type="ORF">FOZ63_006490</name>
</gene>
<proteinExistence type="predicted"/>
<evidence type="ECO:0000313" key="3">
    <source>
        <dbReference type="Proteomes" id="UP000553632"/>
    </source>
</evidence>
<accession>A0A7J6QNS2</accession>
<dbReference type="EMBL" id="JABANO010031447">
    <property type="protein sequence ID" value="KAF4710229.1"/>
    <property type="molecule type" value="Genomic_DNA"/>
</dbReference>
<name>A0A7J6QNS2_PEROL</name>
<reference evidence="2 3" key="1">
    <citation type="submission" date="2020-04" db="EMBL/GenBank/DDBJ databases">
        <title>Perkinsus olseni comparative genomics.</title>
        <authorList>
            <person name="Bogema D.R."/>
        </authorList>
    </citation>
    <scope>NUCLEOTIDE SEQUENCE [LARGE SCALE GENOMIC DNA]</scope>
    <source>
        <strain evidence="2 3">ATCC PRA-207</strain>
    </source>
</reference>
<evidence type="ECO:0000256" key="1">
    <source>
        <dbReference type="SAM" id="MobiDB-lite"/>
    </source>
</evidence>
<organism evidence="2 3">
    <name type="scientific">Perkinsus olseni</name>
    <name type="common">Perkinsus atlanticus</name>
    <dbReference type="NCBI Taxonomy" id="32597"/>
    <lineage>
        <taxon>Eukaryota</taxon>
        <taxon>Sar</taxon>
        <taxon>Alveolata</taxon>
        <taxon>Perkinsozoa</taxon>
        <taxon>Perkinsea</taxon>
        <taxon>Perkinsida</taxon>
        <taxon>Perkinsidae</taxon>
        <taxon>Perkinsus</taxon>
    </lineage>
</organism>